<dbReference type="InterPro" id="IPR028082">
    <property type="entry name" value="Peripla_BP_I"/>
</dbReference>
<evidence type="ECO:0000256" key="4">
    <source>
        <dbReference type="ARBA" id="ARBA00022729"/>
    </source>
</evidence>
<keyword evidence="8" id="KW-0675">Receptor</keyword>
<evidence type="ECO:0000259" key="11">
    <source>
        <dbReference type="Pfam" id="PF01094"/>
    </source>
</evidence>
<feature type="domain" description="Receptor ligand binding region" evidence="11">
    <location>
        <begin position="3"/>
        <end position="326"/>
    </location>
</feature>
<protein>
    <submittedName>
        <fullName evidence="13">CASR protein</fullName>
    </submittedName>
</protein>
<dbReference type="PRINTS" id="PR00592">
    <property type="entry name" value="CASENSINGR"/>
</dbReference>
<organism evidence="13 14">
    <name type="scientific">Polypterus senegalus</name>
    <name type="common">Senegal bichir</name>
    <dbReference type="NCBI Taxonomy" id="55291"/>
    <lineage>
        <taxon>Eukaryota</taxon>
        <taxon>Metazoa</taxon>
        <taxon>Chordata</taxon>
        <taxon>Craniata</taxon>
        <taxon>Vertebrata</taxon>
        <taxon>Euteleostomi</taxon>
        <taxon>Actinopterygii</taxon>
        <taxon>Polypteriformes</taxon>
        <taxon>Polypteridae</taxon>
        <taxon>Polypterus</taxon>
    </lineage>
</organism>
<feature type="domain" description="Receptor ligand binding region" evidence="11">
    <location>
        <begin position="1841"/>
        <end position="1957"/>
    </location>
</feature>
<reference evidence="13 14" key="1">
    <citation type="journal article" date="2021" name="Cell">
        <title>Tracing the genetic footprints of vertebrate landing in non-teleost ray-finned fishes.</title>
        <authorList>
            <person name="Bi X."/>
            <person name="Wang K."/>
            <person name="Yang L."/>
            <person name="Pan H."/>
            <person name="Jiang H."/>
            <person name="Wei Q."/>
            <person name="Fang M."/>
            <person name="Yu H."/>
            <person name="Zhu C."/>
            <person name="Cai Y."/>
            <person name="He Y."/>
            <person name="Gan X."/>
            <person name="Zeng H."/>
            <person name="Yu D."/>
            <person name="Zhu Y."/>
            <person name="Jiang H."/>
            <person name="Qiu Q."/>
            <person name="Yang H."/>
            <person name="Zhang Y.E."/>
            <person name="Wang W."/>
            <person name="Zhu M."/>
            <person name="He S."/>
            <person name="Zhang G."/>
        </authorList>
    </citation>
    <scope>NUCLEOTIDE SEQUENCE [LARGE SCALE GENOMIC DNA]</scope>
    <source>
        <strain evidence="13">Bchr_013</strain>
    </source>
</reference>
<evidence type="ECO:0000256" key="9">
    <source>
        <dbReference type="ARBA" id="ARBA00023180"/>
    </source>
</evidence>
<proteinExistence type="predicted"/>
<feature type="non-terminal residue" evidence="13">
    <location>
        <position position="2496"/>
    </location>
</feature>
<accession>A0A8X8BR19</accession>
<keyword evidence="6" id="KW-0297">G-protein coupled receptor</keyword>
<evidence type="ECO:0000256" key="10">
    <source>
        <dbReference type="ARBA" id="ARBA00023224"/>
    </source>
</evidence>
<keyword evidence="10" id="KW-0807">Transducer</keyword>
<evidence type="ECO:0000256" key="1">
    <source>
        <dbReference type="ARBA" id="ARBA00004651"/>
    </source>
</evidence>
<name>A0A8X8BR19_POLSE</name>
<dbReference type="PANTHER" id="PTHR24061">
    <property type="entry name" value="CALCIUM-SENSING RECEPTOR-RELATED"/>
    <property type="match status" value="1"/>
</dbReference>
<feature type="domain" description="GPCR family 3 nine cysteines" evidence="12">
    <location>
        <begin position="2023"/>
        <end position="2066"/>
    </location>
</feature>
<dbReference type="EMBL" id="JAATIS010004040">
    <property type="protein sequence ID" value="KAG2463186.1"/>
    <property type="molecule type" value="Genomic_DNA"/>
</dbReference>
<dbReference type="PRINTS" id="PR00248">
    <property type="entry name" value="GPCRMGR"/>
</dbReference>
<evidence type="ECO:0000313" key="14">
    <source>
        <dbReference type="Proteomes" id="UP000886611"/>
    </source>
</evidence>
<evidence type="ECO:0000259" key="12">
    <source>
        <dbReference type="Pfam" id="PF07562"/>
    </source>
</evidence>
<dbReference type="FunFam" id="3.40.50.2300:FF:000016">
    <property type="entry name" value="Taste 1 receptor member 2"/>
    <property type="match status" value="6"/>
</dbReference>
<gene>
    <name evidence="13" type="primary">Casr_22</name>
    <name evidence="13" type="ORF">GTO96_0000778</name>
</gene>
<evidence type="ECO:0000313" key="13">
    <source>
        <dbReference type="EMBL" id="KAG2463186.1"/>
    </source>
</evidence>
<evidence type="ECO:0000256" key="8">
    <source>
        <dbReference type="ARBA" id="ARBA00023170"/>
    </source>
</evidence>
<keyword evidence="7" id="KW-0472">Membrane</keyword>
<keyword evidence="5" id="KW-1133">Transmembrane helix</keyword>
<dbReference type="InterPro" id="IPR011500">
    <property type="entry name" value="GPCR_3_9-Cys_dom"/>
</dbReference>
<keyword evidence="4" id="KW-0732">Signal</keyword>
<keyword evidence="9" id="KW-0325">Glycoprotein</keyword>
<keyword evidence="2" id="KW-1003">Cell membrane</keyword>
<dbReference type="SUPFAM" id="SSF53822">
    <property type="entry name" value="Periplasmic binding protein-like I"/>
    <property type="match status" value="7"/>
</dbReference>
<evidence type="ECO:0000256" key="2">
    <source>
        <dbReference type="ARBA" id="ARBA00022475"/>
    </source>
</evidence>
<evidence type="ECO:0000256" key="6">
    <source>
        <dbReference type="ARBA" id="ARBA00023040"/>
    </source>
</evidence>
<dbReference type="Proteomes" id="UP000886611">
    <property type="component" value="Unassembled WGS sequence"/>
</dbReference>
<dbReference type="InterPro" id="IPR001828">
    <property type="entry name" value="ANF_lig-bd_rcpt"/>
</dbReference>
<feature type="domain" description="Receptor ligand binding region" evidence="11">
    <location>
        <begin position="1123"/>
        <end position="1484"/>
    </location>
</feature>
<dbReference type="InterPro" id="IPR000337">
    <property type="entry name" value="GPCR_3"/>
</dbReference>
<keyword evidence="3" id="KW-0812">Transmembrane</keyword>
<dbReference type="GO" id="GO:0005886">
    <property type="term" value="C:plasma membrane"/>
    <property type="evidence" value="ECO:0007669"/>
    <property type="project" value="UniProtKB-SubCell"/>
</dbReference>
<comment type="subcellular location">
    <subcellularLocation>
        <location evidence="1">Cell membrane</location>
        <topology evidence="1">Multi-pass membrane protein</topology>
    </subcellularLocation>
</comment>
<dbReference type="Gene3D" id="3.40.50.2300">
    <property type="match status" value="11"/>
</dbReference>
<feature type="domain" description="Receptor ligand binding region" evidence="11">
    <location>
        <begin position="393"/>
        <end position="576"/>
    </location>
</feature>
<evidence type="ECO:0000256" key="5">
    <source>
        <dbReference type="ARBA" id="ARBA00022989"/>
    </source>
</evidence>
<feature type="domain" description="Receptor ligand binding region" evidence="11">
    <location>
        <begin position="1517"/>
        <end position="1780"/>
    </location>
</feature>
<dbReference type="InterPro" id="IPR038550">
    <property type="entry name" value="GPCR_3_9-Cys_sf"/>
</dbReference>
<dbReference type="FunFam" id="3.40.50.2300:FF:000752">
    <property type="entry name" value="Uncharacterized protein"/>
    <property type="match status" value="1"/>
</dbReference>
<evidence type="ECO:0000256" key="7">
    <source>
        <dbReference type="ARBA" id="ARBA00023136"/>
    </source>
</evidence>
<dbReference type="InterPro" id="IPR000068">
    <property type="entry name" value="GPCR_3_Ca_sens_rcpt-rel"/>
</dbReference>
<dbReference type="PANTHER" id="PTHR24061:SF528">
    <property type="entry name" value="C-FAMILY ODORANT RECEPTOR OLFCD2-RELATED"/>
    <property type="match status" value="1"/>
</dbReference>
<dbReference type="GO" id="GO:0004930">
    <property type="term" value="F:G protein-coupled receptor activity"/>
    <property type="evidence" value="ECO:0007669"/>
    <property type="project" value="UniProtKB-KW"/>
</dbReference>
<feature type="domain" description="Receptor ligand binding region" evidence="11">
    <location>
        <begin position="664"/>
        <end position="1066"/>
    </location>
</feature>
<evidence type="ECO:0000256" key="3">
    <source>
        <dbReference type="ARBA" id="ARBA00022692"/>
    </source>
</evidence>
<keyword evidence="14" id="KW-1185">Reference proteome</keyword>
<comment type="caution">
    <text evidence="13">The sequence shown here is derived from an EMBL/GenBank/DDBJ whole genome shotgun (WGS) entry which is preliminary data.</text>
</comment>
<dbReference type="Pfam" id="PF07562">
    <property type="entry name" value="NCD3G"/>
    <property type="match status" value="1"/>
</dbReference>
<dbReference type="Pfam" id="PF01094">
    <property type="entry name" value="ANF_receptor"/>
    <property type="match status" value="7"/>
</dbReference>
<feature type="domain" description="Receptor ligand binding region" evidence="11">
    <location>
        <begin position="2127"/>
        <end position="2478"/>
    </location>
</feature>
<dbReference type="Gene3D" id="2.10.50.30">
    <property type="entry name" value="GPCR, family 3, nine cysteines domain"/>
    <property type="match status" value="1"/>
</dbReference>
<feature type="non-terminal residue" evidence="13">
    <location>
        <position position="1"/>
    </location>
</feature>
<sequence length="2496" mass="278965">MIYDACRDIRLSLKSAMALVSRNEEGHLNDMSCVKPPNVLAIIGQTSSSPTVGIATTLGPFNIPVISHSSSCACLSNKNLFPTFFRTIPSDFYQSRALVQLVKHFGWTWVGAVRSDNDYGNYGMAMFLQIAQQEGVCIEYSEAIFRTLSREKFLRIVNTIKISSSKVIIAFMSSSDFEILLKELYVQNITGFQWIGTESWISVQNPSLAQYYKVMSGAIGMAISNAVIPGLKNFLLNVRPSSTPGNAGMVKYWELLFNCTLTKQDNTSVLPQCSGAEDFTGIINQYTDTSNLGKSNNVYKAVYAVAYALHNLLQCKDTKVTSSNKTCVNRMNIEPWQVKVMAMKWRPRTNKNPGKYHKIMLEEEPLKFLIKPLDGYDDIIEKDKEILNYSELQCAQTFIFAVGEINNRTDILPGISLGYKIYDTCRDVRVALKMAMALLSGSEEELRDNKPCAKSSNVLAIIGQQNSSPVMGVATALGPFNMPVISHGASCVCLSNKNLYPTFLRTVPSDYYQSKALVWLVKHFGWTWVGALRSDTDYGNYGMAGFLQMAQQEGICIEYSEAVYRTYPKEKFLKVVDTIKRSTSKVLSYLKNVTFTTNEGDSFYFDKNGDPTLQGKTYDLINWQLNKEGMIEFVAVGAHYAFLPDEQQFVVDYDRIVWAGESKQCAQTLIFAVEEINNRTDILPGISLGYKIHDTCREVRVALKMAMALLSGTEEELRDNKPCAKSSSVLAIIGQQNSSPVMGVATSLGPFNMPVISHGASCVCLSNKNLYPTFFRTIPSDYYQSKALVWLVKHFGWTWVGALRSDTDYGNYGMAAFQQMAQQEGICIEYSEAVYRTYPKEKFLKVVDTIKRSTSKVIVTFITFSDFEYLLIDLLRYNVTGYQWIGTESWISNRNPLFNEHYKLLSGAIGTSLKNSFIPGWKDFLVNARPSDIPGDSGMNEFWEFFFNCSLSNQDNVFRLPKCTGSEDLKDINNPYTDLSNNGFCGNVYTATYAVAYALHNLLGCQHLETTLANKACSKNMMIEPKQVLSYLKNVTFTTNEGASFYFDENGDPTLKGKTYDLVNWQLNKEGMIEFVTVGAHYGFLPDEQQFVFDYDRIVWAEESKQHFYHFSINLKQFQTGVTMIFAIEEINNNTHLLPGVSLGYKLYDACGSVPLAIQAALALVSEQKEDVSPSMSCTKSSIVHAIIGQSGSTPTIGIASTLGPFQMPVISHSATCSCLSNRKEFPTFFRTIPSDYYQSRALAQLVKHFGWTWVGTIRSDNDYGNYGMATFVQVAQQEGICIEYYEAIYRSNPREKFLKTVEIIKKSTSTVIIAFSSYIDMEFLMKELLLQNVTGRQWIGSESWISTKTLATESSFRVLGGSIGITIENFPLPGLKDFLVKMKPSDTPGNTGFNELWENVFSCTFATKEINATKNLCTEQENLSEVKNQYTDVSELRIQNNVYKAVYAVAHALHDLFHCNASQSSDIKCVKMNPIEPWQLVQCHIARPSTNMRLGVSPEERLLVTLRINLKGFQFAQAMVFAIEEINNSTDVLPEISLGYKIFDGCSFPLLAIKGAMELINGPEDEMSFNESCSKSFFAPGLIGQSDSTSTIGMAATLGPFHIPVVSHFATCACLSSRKEFPSFFRTIPSDYYQSKALAQLVKHFGWTWVGTVRSDNDYGNNGMATFIQAAQLEGVCIEYTEAIYRTNPRERFLRTVEVIKQSTSKVIVAFVSVVDMEFLINELLLQNVTGFQWVSSEALFSGKNLATEANFKIVGGAIGVAIVNAVMPGLKDFLLNIHPANDPDSTECMKCPLEYMSNKQRDLCILKEIEFLSCDEIMGMLLAIFSLLGTCATVATASISHFATCACLSNKKLFPTFFRTIPSDYYQSKALAQLVRYFGWTWVGTVRSDNDYGNNGMATFLQAAQQEGVCIEYSEAIFRTNPRDKFLRTVDVIKQSSSKVIVAFVSFIDMEFLINELNGEQVYFDDNGDPVARYDLINWQMSKEGAIKFITVGIYDSSEPEGQQFKMNNITIMWAGTQNKVPKSTCSESCSPGNRKAVQKGKPLCCFDCLPCAEGEISNSTAKADDPSCKLLGRSQLPMFSKNGDIILGAIFSFHDNLDIVKIKFNSMPDTITCKDLNFREFQFAESMIFAIEEINNSSELLPNVTLGFEIYDACDSILLAIKAAMALVNKQEDVLANGSCVIPSTAHAVIAQSDSSPTIGIATTLRPFHIPVISHFATCACLSNKNDFPTFFRTIPSDYYQSRALAQLVKHFGWTWVGTIRSDNDYGNNGMATFAEIAEQEGVCIEYSVAVFRTNPREKFLRIVDVIRQSTSKVIVAFMSFIEMEFLVKELLLQNVTGFQWVGSESWASAKNLATAEHYKIIGGAIGIAIGNAVIPGLKEFLVSVRPSNSNFNAGLKEFWESIFNCTWTSHDGIMAERLCTGAENLQEVSNQYTDITDLGITNNVYKAVYAVAYSLHEILECQSKQNSLNSQTCKRNIKIEPWQVKVQCLIYI</sequence>